<dbReference type="EC" id="2.3.2.23" evidence="2"/>
<reference evidence="17" key="1">
    <citation type="submission" date="2023-04" db="EMBL/GenBank/DDBJ databases">
        <title>Ambrosiozyma monospora NBRC 1965.</title>
        <authorList>
            <person name="Ichikawa N."/>
            <person name="Sato H."/>
            <person name="Tonouchi N."/>
        </authorList>
    </citation>
    <scope>NUCLEOTIDE SEQUENCE</scope>
    <source>
        <strain evidence="17">NBRC 1965</strain>
    </source>
</reference>
<dbReference type="InterPro" id="IPR000608">
    <property type="entry name" value="UBC"/>
</dbReference>
<evidence type="ECO:0000256" key="2">
    <source>
        <dbReference type="ARBA" id="ARBA00012486"/>
    </source>
</evidence>
<dbReference type="Gene3D" id="3.10.110.10">
    <property type="entry name" value="Ubiquitin Conjugating Enzyme"/>
    <property type="match status" value="1"/>
</dbReference>
<evidence type="ECO:0000256" key="6">
    <source>
        <dbReference type="ARBA" id="ARBA00022786"/>
    </source>
</evidence>
<evidence type="ECO:0000256" key="15">
    <source>
        <dbReference type="SAM" id="Phobius"/>
    </source>
</evidence>
<evidence type="ECO:0000256" key="9">
    <source>
        <dbReference type="ARBA" id="ARBA00022989"/>
    </source>
</evidence>
<dbReference type="EMBL" id="BSXU01001426">
    <property type="protein sequence ID" value="GMG27329.1"/>
    <property type="molecule type" value="Genomic_DNA"/>
</dbReference>
<dbReference type="GO" id="GO:0005789">
    <property type="term" value="C:endoplasmic reticulum membrane"/>
    <property type="evidence" value="ECO:0007669"/>
    <property type="project" value="UniProtKB-SubCell"/>
</dbReference>
<evidence type="ECO:0000313" key="17">
    <source>
        <dbReference type="EMBL" id="GMG27329.1"/>
    </source>
</evidence>
<sequence>MASRQAYKRLTKEYKQITENPPPYIIAKPSESNILEWHFVITGPPETPYEGGQYHGRLTFPSEYPFKPPRIKMVTPSGRFEVNTRLCLSMSDFHEESWNPSWSVATIVNGLLSFMTGKDRTTGSIETSDETKKTFAKRSRQFNLNSNPLFKENFPELCEENKKYLDELAQKQAATANHKSISALKKETIVNLDKITDSEDRLRAELLLQQAVLNNKKKQLNKNNENNGVIDNNNGLAPNGSNSFPIKVVLAVFVAVFVGWLMQR</sequence>
<keyword evidence="3" id="KW-0808">Transferase</keyword>
<keyword evidence="9 15" id="KW-1133">Transmembrane helix</keyword>
<dbReference type="GO" id="GO:0061631">
    <property type="term" value="F:ubiquitin conjugating enzyme activity"/>
    <property type="evidence" value="ECO:0007669"/>
    <property type="project" value="UniProtKB-EC"/>
</dbReference>
<dbReference type="GO" id="GO:0005524">
    <property type="term" value="F:ATP binding"/>
    <property type="evidence" value="ECO:0007669"/>
    <property type="project" value="UniProtKB-KW"/>
</dbReference>
<feature type="domain" description="UBC core" evidence="16">
    <location>
        <begin position="5"/>
        <end position="163"/>
    </location>
</feature>
<evidence type="ECO:0000256" key="1">
    <source>
        <dbReference type="ARBA" id="ARBA00004586"/>
    </source>
</evidence>
<dbReference type="Pfam" id="PF00179">
    <property type="entry name" value="UQ_con"/>
    <property type="match status" value="1"/>
</dbReference>
<dbReference type="CDD" id="cd23799">
    <property type="entry name" value="UBCc_UBE2J"/>
    <property type="match status" value="1"/>
</dbReference>
<evidence type="ECO:0000256" key="3">
    <source>
        <dbReference type="ARBA" id="ARBA00022679"/>
    </source>
</evidence>
<dbReference type="SMART" id="SM00212">
    <property type="entry name" value="UBCc"/>
    <property type="match status" value="1"/>
</dbReference>
<dbReference type="AlphaFoldDB" id="A0A9W6YYW4"/>
<keyword evidence="18" id="KW-1185">Reference proteome</keyword>
<feature type="transmembrane region" description="Helical" evidence="15">
    <location>
        <begin position="244"/>
        <end position="262"/>
    </location>
</feature>
<name>A0A9W6YYW4_AMBMO</name>
<evidence type="ECO:0000256" key="14">
    <source>
        <dbReference type="ARBA" id="ARBA00042191"/>
    </source>
</evidence>
<accession>A0A9W6YYW4</accession>
<keyword evidence="6" id="KW-0833">Ubl conjugation pathway</keyword>
<evidence type="ECO:0000256" key="5">
    <source>
        <dbReference type="ARBA" id="ARBA00022741"/>
    </source>
</evidence>
<dbReference type="SUPFAM" id="SSF54495">
    <property type="entry name" value="UBC-like"/>
    <property type="match status" value="1"/>
</dbReference>
<keyword evidence="7" id="KW-0256">Endoplasmic reticulum</keyword>
<comment type="subcellular location">
    <subcellularLocation>
        <location evidence="1">Endoplasmic reticulum membrane</location>
    </subcellularLocation>
</comment>
<keyword evidence="10 15" id="KW-0472">Membrane</keyword>
<dbReference type="InterPro" id="IPR050113">
    <property type="entry name" value="Ub_conjugating_enzyme"/>
</dbReference>
<keyword evidence="5" id="KW-0547">Nucleotide-binding</keyword>
<dbReference type="Proteomes" id="UP001165063">
    <property type="component" value="Unassembled WGS sequence"/>
</dbReference>
<evidence type="ECO:0000256" key="13">
    <source>
        <dbReference type="ARBA" id="ARBA00042181"/>
    </source>
</evidence>
<dbReference type="InterPro" id="IPR016135">
    <property type="entry name" value="UBQ-conjugating_enzyme/RWD"/>
</dbReference>
<organism evidence="17 18">
    <name type="scientific">Ambrosiozyma monospora</name>
    <name type="common">Yeast</name>
    <name type="synonym">Endomycopsis monosporus</name>
    <dbReference type="NCBI Taxonomy" id="43982"/>
    <lineage>
        <taxon>Eukaryota</taxon>
        <taxon>Fungi</taxon>
        <taxon>Dikarya</taxon>
        <taxon>Ascomycota</taxon>
        <taxon>Saccharomycotina</taxon>
        <taxon>Pichiomycetes</taxon>
        <taxon>Pichiales</taxon>
        <taxon>Pichiaceae</taxon>
        <taxon>Ambrosiozyma</taxon>
    </lineage>
</organism>
<dbReference type="PROSITE" id="PS50127">
    <property type="entry name" value="UBC_2"/>
    <property type="match status" value="1"/>
</dbReference>
<proteinExistence type="predicted"/>
<comment type="caution">
    <text evidence="17">The sequence shown here is derived from an EMBL/GenBank/DDBJ whole genome shotgun (WGS) entry which is preliminary data.</text>
</comment>
<evidence type="ECO:0000256" key="10">
    <source>
        <dbReference type="ARBA" id="ARBA00023136"/>
    </source>
</evidence>
<keyword evidence="4 15" id="KW-0812">Transmembrane</keyword>
<dbReference type="PANTHER" id="PTHR24067">
    <property type="entry name" value="UBIQUITIN-CONJUGATING ENZYME E2"/>
    <property type="match status" value="1"/>
</dbReference>
<protein>
    <recommendedName>
        <fullName evidence="11">Ubiquitin-conjugating enzyme E2 6</fullName>
        <ecNumber evidence="2">2.3.2.23</ecNumber>
    </recommendedName>
    <alternativeName>
        <fullName evidence="13">E2 ubiquitin-conjugating enzyme 6</fullName>
    </alternativeName>
    <alternativeName>
        <fullName evidence="14">Ubiquitin carrier protein UBC6</fullName>
    </alternativeName>
    <alternativeName>
        <fullName evidence="12">Ubiquitin-protein ligase UBC6</fullName>
    </alternativeName>
</protein>
<evidence type="ECO:0000259" key="16">
    <source>
        <dbReference type="PROSITE" id="PS50127"/>
    </source>
</evidence>
<evidence type="ECO:0000256" key="7">
    <source>
        <dbReference type="ARBA" id="ARBA00022824"/>
    </source>
</evidence>
<dbReference type="FunFam" id="3.10.110.10:FF:000023">
    <property type="entry name" value="Ubiquitin-conjugating enzyme E2 J2"/>
    <property type="match status" value="1"/>
</dbReference>
<evidence type="ECO:0000256" key="8">
    <source>
        <dbReference type="ARBA" id="ARBA00022840"/>
    </source>
</evidence>
<gene>
    <name evidence="17" type="ORF">Amon01_000341900</name>
</gene>
<evidence type="ECO:0000256" key="12">
    <source>
        <dbReference type="ARBA" id="ARBA00041570"/>
    </source>
</evidence>
<evidence type="ECO:0000256" key="4">
    <source>
        <dbReference type="ARBA" id="ARBA00022692"/>
    </source>
</evidence>
<evidence type="ECO:0000313" key="18">
    <source>
        <dbReference type="Proteomes" id="UP001165063"/>
    </source>
</evidence>
<keyword evidence="8" id="KW-0067">ATP-binding</keyword>
<dbReference type="OrthoDB" id="1158011at2759"/>
<evidence type="ECO:0000256" key="11">
    <source>
        <dbReference type="ARBA" id="ARBA00039885"/>
    </source>
</evidence>